<dbReference type="AlphaFoldDB" id="A0A9Q0NGM0"/>
<dbReference type="GO" id="GO:0016671">
    <property type="term" value="F:oxidoreductase activity, acting on a sulfur group of donors, disulfide as acceptor"/>
    <property type="evidence" value="ECO:0007669"/>
    <property type="project" value="InterPro"/>
</dbReference>
<dbReference type="OrthoDB" id="958254at2759"/>
<protein>
    <submittedName>
        <fullName evidence="3">GILT-like protein 1</fullName>
    </submittedName>
</protein>
<reference evidence="3" key="1">
    <citation type="submission" date="2022-07" db="EMBL/GenBank/DDBJ databases">
        <authorList>
            <person name="Trinca V."/>
            <person name="Uliana J.V.C."/>
            <person name="Torres T.T."/>
            <person name="Ward R.J."/>
            <person name="Monesi N."/>
        </authorList>
    </citation>
    <scope>NUCLEOTIDE SEQUENCE</scope>
    <source>
        <strain evidence="3">HSMRA1968</strain>
        <tissue evidence="3">Whole embryos</tissue>
    </source>
</reference>
<organism evidence="3 4">
    <name type="scientific">Pseudolycoriella hygida</name>
    <dbReference type="NCBI Taxonomy" id="35572"/>
    <lineage>
        <taxon>Eukaryota</taxon>
        <taxon>Metazoa</taxon>
        <taxon>Ecdysozoa</taxon>
        <taxon>Arthropoda</taxon>
        <taxon>Hexapoda</taxon>
        <taxon>Insecta</taxon>
        <taxon>Pterygota</taxon>
        <taxon>Neoptera</taxon>
        <taxon>Endopterygota</taxon>
        <taxon>Diptera</taxon>
        <taxon>Nematocera</taxon>
        <taxon>Sciaroidea</taxon>
        <taxon>Sciaridae</taxon>
        <taxon>Pseudolycoriella</taxon>
    </lineage>
</organism>
<keyword evidence="4" id="KW-1185">Reference proteome</keyword>
<comment type="similarity">
    <text evidence="1">Belongs to the GILT family.</text>
</comment>
<evidence type="ECO:0000313" key="4">
    <source>
        <dbReference type="Proteomes" id="UP001151699"/>
    </source>
</evidence>
<dbReference type="EMBL" id="WJQU01000001">
    <property type="protein sequence ID" value="KAJ6649937.1"/>
    <property type="molecule type" value="Genomic_DNA"/>
</dbReference>
<evidence type="ECO:0000256" key="1">
    <source>
        <dbReference type="ARBA" id="ARBA00005679"/>
    </source>
</evidence>
<evidence type="ECO:0000313" key="3">
    <source>
        <dbReference type="EMBL" id="KAJ6649937.1"/>
    </source>
</evidence>
<dbReference type="Pfam" id="PF03227">
    <property type="entry name" value="GILT"/>
    <property type="match status" value="1"/>
</dbReference>
<name>A0A9Q0NGM0_9DIPT</name>
<dbReference type="InterPro" id="IPR004911">
    <property type="entry name" value="Interferon-induced_GILT"/>
</dbReference>
<proteinExistence type="inferred from homology"/>
<dbReference type="Proteomes" id="UP001151699">
    <property type="component" value="Chromosome A"/>
</dbReference>
<dbReference type="PANTHER" id="PTHR13234:SF71">
    <property type="entry name" value="GAMMA-INTERFERON-INDUCIBLE LYSOSOMAL THIOL REDUCTASE-LIKE PROTEIN"/>
    <property type="match status" value="1"/>
</dbReference>
<accession>A0A9Q0NGM0</accession>
<comment type="caution">
    <text evidence="3">The sequence shown here is derived from an EMBL/GenBank/DDBJ whole genome shotgun (WGS) entry which is preliminary data.</text>
</comment>
<keyword evidence="2" id="KW-0325">Glycoprotein</keyword>
<sequence length="178" mass="20083">MHSNDNETKISSAYGPVLVMVFYEALCPDSKYFIIKQLQTAYYKAPALIDFQLIPYGKATTTTNADGSLAFTCQHGEIECNANIYHACCVEAIDEPKILIDVIACMIKNNVLPKEAMQRCAKENQVEWEPIQKCYDRQARICKRLLIPKGSLSPPINYVCVTCRSPPIITNDYSFPFD</sequence>
<dbReference type="PANTHER" id="PTHR13234">
    <property type="entry name" value="GAMMA-INTERFERON INDUCIBLE LYSOSOMAL THIOL REDUCTASE GILT"/>
    <property type="match status" value="1"/>
</dbReference>
<evidence type="ECO:0000256" key="2">
    <source>
        <dbReference type="ARBA" id="ARBA00023180"/>
    </source>
</evidence>
<gene>
    <name evidence="3" type="primary">GILT1_2</name>
    <name evidence="3" type="ORF">Bhyg_05180</name>
</gene>